<dbReference type="GeneID" id="39846265"/>
<dbReference type="GO" id="GO:0016787">
    <property type="term" value="F:hydrolase activity"/>
    <property type="evidence" value="ECO:0007669"/>
    <property type="project" value="InterPro"/>
</dbReference>
<proteinExistence type="predicted"/>
<dbReference type="InterPro" id="IPR004843">
    <property type="entry name" value="Calcineurin-like_PHP"/>
</dbReference>
<dbReference type="PANTHER" id="PTHR39323">
    <property type="entry name" value="BLR1149 PROTEIN"/>
    <property type="match status" value="1"/>
</dbReference>
<name>A0A4D6H8G3_9EURY</name>
<dbReference type="EMBL" id="CP031310">
    <property type="protein sequence ID" value="QCC49761.1"/>
    <property type="molecule type" value="Genomic_DNA"/>
</dbReference>
<dbReference type="Proteomes" id="UP000296706">
    <property type="component" value="Chromosome"/>
</dbReference>
<accession>A0A4D6H8G3</accession>
<dbReference type="PANTHER" id="PTHR39323:SF1">
    <property type="entry name" value="BLR1149 PROTEIN"/>
    <property type="match status" value="1"/>
</dbReference>
<dbReference type="OrthoDB" id="18264at2157"/>
<dbReference type="Pfam" id="PF00149">
    <property type="entry name" value="Metallophos"/>
    <property type="match status" value="1"/>
</dbReference>
<gene>
    <name evidence="2" type="ORF">DV733_00305</name>
</gene>
<evidence type="ECO:0000313" key="2">
    <source>
        <dbReference type="EMBL" id="QCC49761.1"/>
    </source>
</evidence>
<dbReference type="RefSeq" id="WP_049993207.1">
    <property type="nucleotide sequence ID" value="NZ_CP031310.1"/>
</dbReference>
<dbReference type="STRING" id="1457250.GCA_000755225_02351"/>
<dbReference type="AlphaFoldDB" id="A0A4D6H8G3"/>
<keyword evidence="3" id="KW-1185">Reference proteome</keyword>
<protein>
    <submittedName>
        <fullName evidence="2">Metallophosphoesterase</fullName>
    </submittedName>
</protein>
<sequence length="230" mass="25245">MTPRFRGRAVLLEETLVCADLHLGRAETSAVEVPVGDGRDVRDRLEALCTAHDPETVVLAGDVLHAFETIPRGVERRVGEIRRRVTASGAELVVLGGNHDALLDQVWDGPVADHYRLDAETVVVHGHEDPGVDADRYVLGHDHPVIEIEAQRHPCMLRGPGGPNDAAVIVLPAFNRFTAGVVINHLHAREFQSPLVVDTDVLRPIIRDEDSGETLRFPELGAFRDRLSGR</sequence>
<dbReference type="KEGG" id="hsn:DV733_00305"/>
<dbReference type="SUPFAM" id="SSF56300">
    <property type="entry name" value="Metallo-dependent phosphatases"/>
    <property type="match status" value="1"/>
</dbReference>
<dbReference type="PIRSF" id="PIRSF000887">
    <property type="entry name" value="Pesterase_MJ0037"/>
    <property type="match status" value="1"/>
</dbReference>
<dbReference type="Gene3D" id="3.60.21.10">
    <property type="match status" value="1"/>
</dbReference>
<evidence type="ECO:0000313" key="3">
    <source>
        <dbReference type="Proteomes" id="UP000296706"/>
    </source>
</evidence>
<evidence type="ECO:0000259" key="1">
    <source>
        <dbReference type="Pfam" id="PF00149"/>
    </source>
</evidence>
<feature type="domain" description="Calcineurin-like phosphoesterase" evidence="1">
    <location>
        <begin position="16"/>
        <end position="127"/>
    </location>
</feature>
<reference evidence="2 3" key="1">
    <citation type="journal article" date="2019" name="Nat. Commun.">
        <title>A new type of DNA phosphorothioation-based antiviral system in archaea.</title>
        <authorList>
            <person name="Xiong L."/>
            <person name="Liu S."/>
            <person name="Chen S."/>
            <person name="Xiao Y."/>
            <person name="Zhu B."/>
            <person name="Gao Y."/>
            <person name="Zhang Y."/>
            <person name="Chen B."/>
            <person name="Luo J."/>
            <person name="Deng Z."/>
            <person name="Chen X."/>
            <person name="Wang L."/>
            <person name="Chen S."/>
        </authorList>
    </citation>
    <scope>NUCLEOTIDE SEQUENCE [LARGE SCALE GENOMIC DNA]</scope>
    <source>
        <strain evidence="2 3">CBA1105</strain>
    </source>
</reference>
<dbReference type="InterPro" id="IPR024173">
    <property type="entry name" value="Pesterase_MJ0037-like"/>
</dbReference>
<organism evidence="2 3">
    <name type="scientific">Halapricum salinum</name>
    <dbReference type="NCBI Taxonomy" id="1457250"/>
    <lineage>
        <taxon>Archaea</taxon>
        <taxon>Methanobacteriati</taxon>
        <taxon>Methanobacteriota</taxon>
        <taxon>Stenosarchaea group</taxon>
        <taxon>Halobacteria</taxon>
        <taxon>Halobacteriales</taxon>
        <taxon>Haloarculaceae</taxon>
        <taxon>Halapricum</taxon>
    </lineage>
</organism>
<dbReference type="InterPro" id="IPR029052">
    <property type="entry name" value="Metallo-depent_PP-like"/>
</dbReference>